<reference evidence="2 3" key="1">
    <citation type="submission" date="2020-08" db="EMBL/GenBank/DDBJ databases">
        <title>Genomic Encyclopedia of Type Strains, Phase IV (KMG-IV): sequencing the most valuable type-strain genomes for metagenomic binning, comparative biology and taxonomic classification.</title>
        <authorList>
            <person name="Goeker M."/>
        </authorList>
    </citation>
    <scope>NUCLEOTIDE SEQUENCE [LARGE SCALE GENOMIC DNA]</scope>
    <source>
        <strain evidence="2 3">DSM 29007</strain>
    </source>
</reference>
<organism evidence="2 3">
    <name type="scientific">Longimicrobium terrae</name>
    <dbReference type="NCBI Taxonomy" id="1639882"/>
    <lineage>
        <taxon>Bacteria</taxon>
        <taxon>Pseudomonadati</taxon>
        <taxon>Gemmatimonadota</taxon>
        <taxon>Longimicrobiia</taxon>
        <taxon>Longimicrobiales</taxon>
        <taxon>Longimicrobiaceae</taxon>
        <taxon>Longimicrobium</taxon>
    </lineage>
</organism>
<feature type="domain" description="ATP-grasp" evidence="1">
    <location>
        <begin position="81"/>
        <end position="230"/>
    </location>
</feature>
<name>A0A841GPL9_9BACT</name>
<gene>
    <name evidence="2" type="ORF">HNQ61_000521</name>
</gene>
<protein>
    <recommendedName>
        <fullName evidence="1">ATP-grasp domain-containing protein</fullName>
    </recommendedName>
</protein>
<keyword evidence="3" id="KW-1185">Reference proteome</keyword>
<proteinExistence type="predicted"/>
<dbReference type="AlphaFoldDB" id="A0A841GPL9"/>
<dbReference type="InterPro" id="IPR041261">
    <property type="entry name" value="R2K_2"/>
</dbReference>
<dbReference type="Pfam" id="PF18299">
    <property type="entry name" value="R2K_2"/>
    <property type="match status" value="1"/>
</dbReference>
<evidence type="ECO:0000313" key="2">
    <source>
        <dbReference type="EMBL" id="MBB6068910.1"/>
    </source>
</evidence>
<accession>A0A841GPL9</accession>
<sequence length="244" mass="27228">MIVAIEQVQGETRSINDLAAWFGFRELCYELLHYEQGAVHTLPADPEIVVVGGIGSVWRALTRLGVEVPRLDSIPPQVEPFAGRRLWISTLGQVRAGAERQTEPVFVKPLPGDLKQFTGRVVRHFRDLIPMAGLPDEMAVQCSEVVEFISEYRNFVHRGELVGSKNYKGDFRVCPDYARVDEAVAAFSDAPVAYSLDTGITRDGRTLVVETNDGYSLGFYGLHPVRYARMLQDRWSQMTAAVAV</sequence>
<comment type="caution">
    <text evidence="2">The sequence shown here is derived from an EMBL/GenBank/DDBJ whole genome shotgun (WGS) entry which is preliminary data.</text>
</comment>
<evidence type="ECO:0000313" key="3">
    <source>
        <dbReference type="Proteomes" id="UP000582837"/>
    </source>
</evidence>
<dbReference type="Proteomes" id="UP000582837">
    <property type="component" value="Unassembled WGS sequence"/>
</dbReference>
<dbReference type="EMBL" id="JACHIA010000001">
    <property type="protein sequence ID" value="MBB6068910.1"/>
    <property type="molecule type" value="Genomic_DNA"/>
</dbReference>
<evidence type="ECO:0000259" key="1">
    <source>
        <dbReference type="Pfam" id="PF18299"/>
    </source>
</evidence>
<dbReference type="RefSeq" id="WP_170031393.1">
    <property type="nucleotide sequence ID" value="NZ_JABDTL010000001.1"/>
</dbReference>